<evidence type="ECO:0008006" key="4">
    <source>
        <dbReference type="Google" id="ProtNLM"/>
    </source>
</evidence>
<feature type="region of interest" description="Disordered" evidence="1">
    <location>
        <begin position="151"/>
        <end position="172"/>
    </location>
</feature>
<dbReference type="Proteomes" id="UP000061974">
    <property type="component" value="Chromosome"/>
</dbReference>
<proteinExistence type="predicted"/>
<reference evidence="2 3" key="3">
    <citation type="journal article" date="2016" name="Genome Announc.">
        <title>Fully Closed Genome Sequences of Five Type Strains of the Genus Cronobacter and One Cronobacter sakazakii Strain.</title>
        <authorList>
            <person name="Moine D."/>
            <person name="Kassam M."/>
            <person name="Baert L."/>
            <person name="Tang Y."/>
            <person name="Barretto C."/>
            <person name="Ngom Bru C."/>
            <person name="Klijn A."/>
            <person name="Descombes P."/>
        </authorList>
    </citation>
    <scope>NUCLEOTIDE SEQUENCE [LARGE SCALE GENOMIC DNA]</scope>
    <source>
        <strain evidence="2 3">NCTC 9529</strain>
    </source>
</reference>
<dbReference type="EMBL" id="CP012257">
    <property type="protein sequence ID" value="ALB53204.1"/>
    <property type="molecule type" value="Genomic_DNA"/>
</dbReference>
<evidence type="ECO:0000313" key="3">
    <source>
        <dbReference type="Proteomes" id="UP000061974"/>
    </source>
</evidence>
<dbReference type="PANTHER" id="PTHR32305:SF15">
    <property type="entry name" value="PROTEIN RHSA-RELATED"/>
    <property type="match status" value="1"/>
</dbReference>
<evidence type="ECO:0000313" key="2">
    <source>
        <dbReference type="EMBL" id="ALB53204.1"/>
    </source>
</evidence>
<gene>
    <name evidence="2" type="ORF">AFK65_00315</name>
</gene>
<dbReference type="PRINTS" id="PR00394">
    <property type="entry name" value="RHSPROTEIN"/>
</dbReference>
<reference evidence="3" key="2">
    <citation type="submission" date="2015-09" db="EMBL/GenBank/DDBJ databases">
        <title>Cronobacter genome sequencing and assembly.</title>
        <authorList>
            <person name="Descombes P."/>
            <person name="Baert L."/>
            <person name="Ngom-Bru C."/>
            <person name="Barretto C."/>
        </authorList>
    </citation>
    <scope>NUCLEOTIDE SEQUENCE [LARGE SCALE GENOMIC DNA]</scope>
    <source>
        <strain evidence="3">NCTC 9529</strain>
    </source>
</reference>
<dbReference type="AlphaFoldDB" id="A0AAC8VM17"/>
<dbReference type="InterPro" id="IPR022385">
    <property type="entry name" value="Rhs_assc_core"/>
</dbReference>
<dbReference type="PANTHER" id="PTHR32305">
    <property type="match status" value="1"/>
</dbReference>
<dbReference type="Gene3D" id="2.180.10.10">
    <property type="entry name" value="RHS repeat-associated core"/>
    <property type="match status" value="1"/>
</dbReference>
<reference evidence="3" key="1">
    <citation type="submission" date="2015-07" db="EMBL/GenBank/DDBJ databases">
        <authorList>
            <person name="Moine D."/>
            <person name="Kassam M."/>
        </authorList>
    </citation>
    <scope>NUCLEOTIDE SEQUENCE [LARGE SCALE GENOMIC DNA]</scope>
    <source>
        <strain evidence="3">NCTC 9529</strain>
    </source>
</reference>
<name>A0AAC8VM17_9ENTR</name>
<dbReference type="NCBIfam" id="TIGR03696">
    <property type="entry name" value="Rhs_assc_core"/>
    <property type="match status" value="1"/>
</dbReference>
<dbReference type="InterPro" id="IPR050708">
    <property type="entry name" value="T6SS_VgrG/RHS"/>
</dbReference>
<accession>A0AAC8VM17</accession>
<protein>
    <recommendedName>
        <fullName evidence="4">Cell wall-associated polypeptide CWBP200</fullName>
    </recommendedName>
</protein>
<feature type="compositionally biased region" description="Basic residues" evidence="1">
    <location>
        <begin position="162"/>
        <end position="172"/>
    </location>
</feature>
<organism evidence="2 3">
    <name type="scientific">Cronobacter universalis NCTC 9529</name>
    <dbReference type="NCBI Taxonomy" id="1074000"/>
    <lineage>
        <taxon>Bacteria</taxon>
        <taxon>Pseudomonadati</taxon>
        <taxon>Pseudomonadota</taxon>
        <taxon>Gammaproteobacteria</taxon>
        <taxon>Enterobacterales</taxon>
        <taxon>Enterobacteriaceae</taxon>
        <taxon>Cronobacter</taxon>
    </lineage>
</organism>
<sequence>MYQPLRYQGQYFDAETGLHYNRFRYYDPDAGRFISQDPIGLAGGINLYQYAPNPLVWVDPLGLTNLNTNTATGNFGVYEIRIDGELYKYGKADMNRITISSGLPTRLHQQVRKLRDLYPDKQVAGTVLEDGYESTSKAKAAETAKLDAHYESTGEIPEGNKKSYKPKGKCDL</sequence>
<dbReference type="KEGG" id="cui:AFK65_00315"/>
<evidence type="ECO:0000256" key="1">
    <source>
        <dbReference type="SAM" id="MobiDB-lite"/>
    </source>
</evidence>